<organism evidence="3 4">
    <name type="scientific">Penicillium arizonense</name>
    <dbReference type="NCBI Taxonomy" id="1835702"/>
    <lineage>
        <taxon>Eukaryota</taxon>
        <taxon>Fungi</taxon>
        <taxon>Dikarya</taxon>
        <taxon>Ascomycota</taxon>
        <taxon>Pezizomycotina</taxon>
        <taxon>Eurotiomycetes</taxon>
        <taxon>Eurotiomycetidae</taxon>
        <taxon>Eurotiales</taxon>
        <taxon>Aspergillaceae</taxon>
        <taxon>Penicillium</taxon>
    </lineage>
</organism>
<dbReference type="RefSeq" id="XP_022483710.1">
    <property type="nucleotide sequence ID" value="XM_022636372.1"/>
</dbReference>
<dbReference type="STRING" id="1835702.A0A1F5L4U0"/>
<comment type="caution">
    <text evidence="3">The sequence shown here is derived from an EMBL/GenBank/DDBJ whole genome shotgun (WGS) entry which is preliminary data.</text>
</comment>
<evidence type="ECO:0000256" key="1">
    <source>
        <dbReference type="ARBA" id="ARBA00023002"/>
    </source>
</evidence>
<dbReference type="EMBL" id="LXJU01000030">
    <property type="protein sequence ID" value="OGE48254.1"/>
    <property type="molecule type" value="Genomic_DNA"/>
</dbReference>
<dbReference type="PANTHER" id="PTHR43353">
    <property type="entry name" value="SUCCINATE-SEMIALDEHYDE DEHYDROGENASE, MITOCHONDRIAL"/>
    <property type="match status" value="1"/>
</dbReference>
<sequence length="494" mass="53495">MILPTLDGASSALRKTIPLWINGRQHVTANTFTVRSAITEKPIYECSAASQADADETLSSAVSAYPNWASTKPAARRDILLRSADLFDKRRDELEDTIREEIGADAGFARFNTATTAEMFRDAAGRLAQSLTGQIPHPQQDGQSALLYKVPYGVVLGIAPWNAPYLLGVRAALYPIAAGNTCILKGAEMSPRCFHHIGEIFHEAGLPSGVLNILYTQRQESAAVTNRLIHAPAVRKVNFTGSSVVGSLVAAEAAKVLKPALMELGGKASAIVTEDADIKLAARECARGAFVNSGQACMSTERILISNKILEPFREAFLMEVEKWDSGVGKSCILIQEGAVDRNRRLATDAEAKGAKLLTGDPHGRETFPDSKEESKLRLKPTVIEGVDKTMDVFYEESFGPTVSLYSIDSDEEALALANDTEYGLSCSIFTSDLGRGLRMARQVDTGAVHINSMSVHDEVALAHGGQKSSGWGRFNAEWGINEFLQPKTVTYME</sequence>
<name>A0A1F5L4U0_PENAI</name>
<feature type="domain" description="Aldehyde dehydrogenase" evidence="2">
    <location>
        <begin position="30"/>
        <end position="490"/>
    </location>
</feature>
<dbReference type="OrthoDB" id="310895at2759"/>
<dbReference type="InterPro" id="IPR015590">
    <property type="entry name" value="Aldehyde_DH_dom"/>
</dbReference>
<reference evidence="3 4" key="1">
    <citation type="journal article" date="2016" name="Sci. Rep.">
        <title>Penicillium arizonense, a new, genome sequenced fungal species, reveals a high chemical diversity in secreted metabolites.</title>
        <authorList>
            <person name="Grijseels S."/>
            <person name="Nielsen J.C."/>
            <person name="Randelovic M."/>
            <person name="Nielsen J."/>
            <person name="Nielsen K.F."/>
            <person name="Workman M."/>
            <person name="Frisvad J.C."/>
        </authorList>
    </citation>
    <scope>NUCLEOTIDE SEQUENCE [LARGE SCALE GENOMIC DNA]</scope>
    <source>
        <strain evidence="3 4">CBS 141311</strain>
    </source>
</reference>
<dbReference type="SUPFAM" id="SSF53720">
    <property type="entry name" value="ALDH-like"/>
    <property type="match status" value="1"/>
</dbReference>
<dbReference type="CDD" id="cd07105">
    <property type="entry name" value="ALDH_SaliADH"/>
    <property type="match status" value="1"/>
</dbReference>
<dbReference type="Gene3D" id="3.40.605.10">
    <property type="entry name" value="Aldehyde Dehydrogenase, Chain A, domain 1"/>
    <property type="match status" value="1"/>
</dbReference>
<dbReference type="GeneID" id="34581106"/>
<gene>
    <name evidence="3" type="ORF">PENARI_c030G03372</name>
</gene>
<keyword evidence="1" id="KW-0560">Oxidoreductase</keyword>
<dbReference type="Pfam" id="PF00171">
    <property type="entry name" value="Aldedh"/>
    <property type="match status" value="1"/>
</dbReference>
<dbReference type="PANTHER" id="PTHR43353:SF6">
    <property type="entry name" value="CYTOPLASMIC ALDEHYDE DEHYDROGENASE (EUROFUNG)"/>
    <property type="match status" value="1"/>
</dbReference>
<evidence type="ECO:0000259" key="2">
    <source>
        <dbReference type="Pfam" id="PF00171"/>
    </source>
</evidence>
<keyword evidence="4" id="KW-1185">Reference proteome</keyword>
<evidence type="ECO:0000313" key="3">
    <source>
        <dbReference type="EMBL" id="OGE48254.1"/>
    </source>
</evidence>
<dbReference type="InterPro" id="IPR016162">
    <property type="entry name" value="Ald_DH_N"/>
</dbReference>
<dbReference type="InterPro" id="IPR016163">
    <property type="entry name" value="Ald_DH_C"/>
</dbReference>
<dbReference type="Gene3D" id="3.40.309.10">
    <property type="entry name" value="Aldehyde Dehydrogenase, Chain A, domain 2"/>
    <property type="match status" value="1"/>
</dbReference>
<evidence type="ECO:0000313" key="4">
    <source>
        <dbReference type="Proteomes" id="UP000177622"/>
    </source>
</evidence>
<dbReference type="Proteomes" id="UP000177622">
    <property type="component" value="Unassembled WGS sequence"/>
</dbReference>
<dbReference type="InterPro" id="IPR050740">
    <property type="entry name" value="Aldehyde_DH_Superfamily"/>
</dbReference>
<protein>
    <recommendedName>
        <fullName evidence="2">Aldehyde dehydrogenase domain-containing protein</fullName>
    </recommendedName>
</protein>
<dbReference type="InterPro" id="IPR016161">
    <property type="entry name" value="Ald_DH/histidinol_DH"/>
</dbReference>
<dbReference type="GO" id="GO:0009450">
    <property type="term" value="P:gamma-aminobutyric acid catabolic process"/>
    <property type="evidence" value="ECO:0007669"/>
    <property type="project" value="TreeGrafter"/>
</dbReference>
<proteinExistence type="predicted"/>
<accession>A0A1F5L4U0</accession>
<dbReference type="GO" id="GO:0004777">
    <property type="term" value="F:succinate-semialdehyde dehydrogenase (NAD+) activity"/>
    <property type="evidence" value="ECO:0007669"/>
    <property type="project" value="TreeGrafter"/>
</dbReference>
<dbReference type="AlphaFoldDB" id="A0A1F5L4U0"/>